<protein>
    <submittedName>
        <fullName evidence="3">Uncharacterized protein</fullName>
    </submittedName>
</protein>
<accession>A0A392MC60</accession>
<feature type="domain" description="GAG-pre-integrase" evidence="1">
    <location>
        <begin position="152"/>
        <end position="196"/>
    </location>
</feature>
<evidence type="ECO:0000259" key="1">
    <source>
        <dbReference type="Pfam" id="PF13976"/>
    </source>
</evidence>
<dbReference type="Pfam" id="PF13976">
    <property type="entry name" value="gag_pre-integrs"/>
    <property type="match status" value="1"/>
</dbReference>
<dbReference type="EMBL" id="LXQA010007802">
    <property type="protein sequence ID" value="MCH85036.1"/>
    <property type="molecule type" value="Genomic_DNA"/>
</dbReference>
<dbReference type="Pfam" id="PF22936">
    <property type="entry name" value="Pol_BBD"/>
    <property type="match status" value="1"/>
</dbReference>
<dbReference type="InterPro" id="IPR025724">
    <property type="entry name" value="GAG-pre-integrase_dom"/>
</dbReference>
<dbReference type="InterPro" id="IPR054722">
    <property type="entry name" value="PolX-like_BBD"/>
</dbReference>
<name>A0A392MC60_9FABA</name>
<evidence type="ECO:0000313" key="3">
    <source>
        <dbReference type="EMBL" id="MCH85036.1"/>
    </source>
</evidence>
<proteinExistence type="predicted"/>
<dbReference type="Proteomes" id="UP000265520">
    <property type="component" value="Unassembled WGS sequence"/>
</dbReference>
<organism evidence="3 4">
    <name type="scientific">Trifolium medium</name>
    <dbReference type="NCBI Taxonomy" id="97028"/>
    <lineage>
        <taxon>Eukaryota</taxon>
        <taxon>Viridiplantae</taxon>
        <taxon>Streptophyta</taxon>
        <taxon>Embryophyta</taxon>
        <taxon>Tracheophyta</taxon>
        <taxon>Spermatophyta</taxon>
        <taxon>Magnoliopsida</taxon>
        <taxon>eudicotyledons</taxon>
        <taxon>Gunneridae</taxon>
        <taxon>Pentapetalae</taxon>
        <taxon>rosids</taxon>
        <taxon>fabids</taxon>
        <taxon>Fabales</taxon>
        <taxon>Fabaceae</taxon>
        <taxon>Papilionoideae</taxon>
        <taxon>50 kb inversion clade</taxon>
        <taxon>NPAAA clade</taxon>
        <taxon>Hologalegina</taxon>
        <taxon>IRL clade</taxon>
        <taxon>Trifolieae</taxon>
        <taxon>Trifolium</taxon>
    </lineage>
</organism>
<dbReference type="AlphaFoldDB" id="A0A392MC60"/>
<evidence type="ECO:0000313" key="4">
    <source>
        <dbReference type="Proteomes" id="UP000265520"/>
    </source>
</evidence>
<comment type="caution">
    <text evidence="3">The sequence shown here is derived from an EMBL/GenBank/DDBJ whole genome shotgun (WGS) entry which is preliminary data.</text>
</comment>
<reference evidence="3 4" key="1">
    <citation type="journal article" date="2018" name="Front. Plant Sci.">
        <title>Red Clover (Trifolium pratense) and Zigzag Clover (T. medium) - A Picture of Genomic Similarities and Differences.</title>
        <authorList>
            <person name="Dluhosova J."/>
            <person name="Istvanek J."/>
            <person name="Nedelnik J."/>
            <person name="Repkova J."/>
        </authorList>
    </citation>
    <scope>NUCLEOTIDE SEQUENCE [LARGE SCALE GENOMIC DNA]</scope>
    <source>
        <strain evidence="4">cv. 10/8</strain>
        <tissue evidence="3">Leaf</tissue>
    </source>
</reference>
<keyword evidence="4" id="KW-1185">Reference proteome</keyword>
<evidence type="ECO:0000259" key="2">
    <source>
        <dbReference type="Pfam" id="PF22936"/>
    </source>
</evidence>
<feature type="domain" description="Retrovirus-related Pol polyprotein from transposon TNT 1-94-like beta-barrel" evidence="2">
    <location>
        <begin position="26"/>
        <end position="106"/>
    </location>
</feature>
<sequence length="199" mass="21774">MTASPAPTDIPVVMHIMSLTPPDSTWYMDTGASSHTAASQDNLSSYSNLSHLNQKQIVGSGQGIPIQGSGHTTLPTSHNHKPLHLNHVLHTPQIIKNLIYVRQLTTDNNVSISFDPFGFSVIDFRTGTPLMRCDSLGDLYPVTSPSHFAGLASSLWHNRLGHPSSSTLQSLHRNKFIRSEHLSSKTICNSCVFGKHIKV</sequence>
<gene>
    <name evidence="3" type="ORF">A2U01_0005877</name>
</gene>